<dbReference type="InterPro" id="IPR017938">
    <property type="entry name" value="Riboflavin_synthase-like_b-brl"/>
</dbReference>
<dbReference type="Pfam" id="PF00970">
    <property type="entry name" value="FAD_binding_6"/>
    <property type="match status" value="1"/>
</dbReference>
<dbReference type="InterPro" id="IPR008333">
    <property type="entry name" value="Cbr1-like_FAD-bd_dom"/>
</dbReference>
<dbReference type="InterPro" id="IPR039261">
    <property type="entry name" value="FNR_nucleotide-bd"/>
</dbReference>
<reference evidence="12 13" key="1">
    <citation type="submission" date="2019-12" db="EMBL/GenBank/DDBJ databases">
        <title>Mucilaginibacter sp. HME9299 genome sequencing and assembly.</title>
        <authorList>
            <person name="Kang H."/>
            <person name="Kim H."/>
            <person name="Joh K."/>
        </authorList>
    </citation>
    <scope>NUCLEOTIDE SEQUENCE [LARGE SCALE GENOMIC DNA]</scope>
    <source>
        <strain evidence="12 13">HME9299</strain>
    </source>
</reference>
<feature type="domain" description="2Fe-2S ferredoxin-type" evidence="10">
    <location>
        <begin position="248"/>
        <end position="337"/>
    </location>
</feature>
<evidence type="ECO:0000256" key="3">
    <source>
        <dbReference type="ARBA" id="ARBA00022714"/>
    </source>
</evidence>
<dbReference type="InterPro" id="IPR001433">
    <property type="entry name" value="OxRdtase_FAD/NAD-bd"/>
</dbReference>
<evidence type="ECO:0000256" key="8">
    <source>
        <dbReference type="ARBA" id="ARBA00023014"/>
    </source>
</evidence>
<accession>A0A6I4IQ45</accession>
<dbReference type="PROSITE" id="PS51384">
    <property type="entry name" value="FAD_FR"/>
    <property type="match status" value="1"/>
</dbReference>
<dbReference type="SUPFAM" id="SSF52343">
    <property type="entry name" value="Ferredoxin reductase-like, C-terminal NADP-linked domain"/>
    <property type="match status" value="1"/>
</dbReference>
<evidence type="ECO:0000313" key="13">
    <source>
        <dbReference type="Proteomes" id="UP000434850"/>
    </source>
</evidence>
<dbReference type="Gene3D" id="2.40.30.10">
    <property type="entry name" value="Translation factors"/>
    <property type="match status" value="1"/>
</dbReference>
<dbReference type="SUPFAM" id="SSF54292">
    <property type="entry name" value="2Fe-2S ferredoxin-like"/>
    <property type="match status" value="1"/>
</dbReference>
<dbReference type="InterPro" id="IPR050415">
    <property type="entry name" value="MRET"/>
</dbReference>
<dbReference type="GO" id="GO:0046872">
    <property type="term" value="F:metal ion binding"/>
    <property type="evidence" value="ECO:0007669"/>
    <property type="project" value="UniProtKB-KW"/>
</dbReference>
<dbReference type="OrthoDB" id="9789468at2"/>
<gene>
    <name evidence="12" type="ORF">GO816_04875</name>
</gene>
<dbReference type="CDD" id="cd06214">
    <property type="entry name" value="PA_degradation_oxidoreductase_like"/>
    <property type="match status" value="1"/>
</dbReference>
<evidence type="ECO:0000259" key="10">
    <source>
        <dbReference type="PROSITE" id="PS51085"/>
    </source>
</evidence>
<dbReference type="InterPro" id="IPR001041">
    <property type="entry name" value="2Fe-2S_ferredoxin-type"/>
</dbReference>
<dbReference type="Pfam" id="PF00111">
    <property type="entry name" value="Fer2"/>
    <property type="match status" value="1"/>
</dbReference>
<sequence length="337" mass="37804">MQLKVEHIKQETPDTRTFYLSNVSGNKVNYKAGQFITLVVNHHGEEIRRSYSLSSSPDEELLSITIKRIPNGEITRYLHTYSKPGDVWNAVEPAGRFVLPDNLQGKTLFYFAAGSGISPVYAHIKYVLNHQPSSRIIVVYSNLTQQSVIFKNELNELSERYPSQLTVVNLISDEGKRLNNLVVEKLVKQYLPQGFTEIDYYLCGPFAYMRMVRLTLLYMGVDAEKIHKENYVLETVPVSTSGITFAPQKLRINFQGKLHDLQQGENQTVLQAALQNNLHLPYSCGAGVCAACAVKCTRGKVTVVKNEVLTDAELSQGWILTCTGYAVTDDVELDFGS</sequence>
<comment type="cofactor">
    <cofactor evidence="1">
        <name>FAD</name>
        <dbReference type="ChEBI" id="CHEBI:57692"/>
    </cofactor>
</comment>
<keyword evidence="8" id="KW-0411">Iron-sulfur</keyword>
<dbReference type="InterPro" id="IPR017927">
    <property type="entry name" value="FAD-bd_FR_type"/>
</dbReference>
<dbReference type="PANTHER" id="PTHR47354">
    <property type="entry name" value="NADH OXIDOREDUCTASE HCR"/>
    <property type="match status" value="1"/>
</dbReference>
<dbReference type="InterPro" id="IPR036010">
    <property type="entry name" value="2Fe-2S_ferredoxin-like_sf"/>
</dbReference>
<dbReference type="Gene3D" id="3.40.50.80">
    <property type="entry name" value="Nucleotide-binding domain of ferredoxin-NADP reductase (FNR) module"/>
    <property type="match status" value="1"/>
</dbReference>
<evidence type="ECO:0000259" key="11">
    <source>
        <dbReference type="PROSITE" id="PS51384"/>
    </source>
</evidence>
<feature type="domain" description="FAD-binding FR-type" evidence="11">
    <location>
        <begin position="1"/>
        <end position="100"/>
    </location>
</feature>
<keyword evidence="13" id="KW-1185">Reference proteome</keyword>
<dbReference type="GO" id="GO:0051537">
    <property type="term" value="F:2 iron, 2 sulfur cluster binding"/>
    <property type="evidence" value="ECO:0007669"/>
    <property type="project" value="UniProtKB-KW"/>
</dbReference>
<comment type="caution">
    <text evidence="12">The sequence shown here is derived from an EMBL/GenBank/DDBJ whole genome shotgun (WGS) entry which is preliminary data.</text>
</comment>
<evidence type="ECO:0000256" key="5">
    <source>
        <dbReference type="ARBA" id="ARBA00022827"/>
    </source>
</evidence>
<evidence type="ECO:0000256" key="1">
    <source>
        <dbReference type="ARBA" id="ARBA00001974"/>
    </source>
</evidence>
<dbReference type="PROSITE" id="PS51085">
    <property type="entry name" value="2FE2S_FER_2"/>
    <property type="match status" value="1"/>
</dbReference>
<dbReference type="PRINTS" id="PR00410">
    <property type="entry name" value="PHEHYDRXLASE"/>
</dbReference>
<dbReference type="Pfam" id="PF00175">
    <property type="entry name" value="NAD_binding_1"/>
    <property type="match status" value="1"/>
</dbReference>
<dbReference type="SUPFAM" id="SSF63380">
    <property type="entry name" value="Riboflavin synthase domain-like"/>
    <property type="match status" value="1"/>
</dbReference>
<dbReference type="CDD" id="cd00207">
    <property type="entry name" value="fer2"/>
    <property type="match status" value="1"/>
</dbReference>
<dbReference type="InterPro" id="IPR006058">
    <property type="entry name" value="2Fe2S_fd_BS"/>
</dbReference>
<evidence type="ECO:0000256" key="6">
    <source>
        <dbReference type="ARBA" id="ARBA00023002"/>
    </source>
</evidence>
<evidence type="ECO:0000256" key="9">
    <source>
        <dbReference type="ARBA" id="ARBA00061434"/>
    </source>
</evidence>
<keyword evidence="2" id="KW-0285">Flavoprotein</keyword>
<keyword evidence="5" id="KW-0274">FAD</keyword>
<keyword evidence="4" id="KW-0479">Metal-binding</keyword>
<dbReference type="Proteomes" id="UP000434850">
    <property type="component" value="Unassembled WGS sequence"/>
</dbReference>
<dbReference type="AlphaFoldDB" id="A0A6I4IQ45"/>
<evidence type="ECO:0000256" key="2">
    <source>
        <dbReference type="ARBA" id="ARBA00022630"/>
    </source>
</evidence>
<dbReference type="EMBL" id="WQLA01000002">
    <property type="protein sequence ID" value="MVN90454.1"/>
    <property type="molecule type" value="Genomic_DNA"/>
</dbReference>
<dbReference type="PANTHER" id="PTHR47354:SF6">
    <property type="entry name" value="NADH OXIDOREDUCTASE HCR"/>
    <property type="match status" value="1"/>
</dbReference>
<dbReference type="InterPro" id="IPR012675">
    <property type="entry name" value="Beta-grasp_dom_sf"/>
</dbReference>
<organism evidence="12 13">
    <name type="scientific">Mucilaginibacter aquatilis</name>
    <dbReference type="NCBI Taxonomy" id="1517760"/>
    <lineage>
        <taxon>Bacteria</taxon>
        <taxon>Pseudomonadati</taxon>
        <taxon>Bacteroidota</taxon>
        <taxon>Sphingobacteriia</taxon>
        <taxon>Sphingobacteriales</taxon>
        <taxon>Sphingobacteriaceae</taxon>
        <taxon>Mucilaginibacter</taxon>
    </lineage>
</organism>
<name>A0A6I4IQ45_9SPHI</name>
<evidence type="ECO:0000313" key="12">
    <source>
        <dbReference type="EMBL" id="MVN90454.1"/>
    </source>
</evidence>
<keyword evidence="6" id="KW-0560">Oxidoreductase</keyword>
<keyword evidence="3" id="KW-0001">2Fe-2S</keyword>
<dbReference type="GO" id="GO:0016491">
    <property type="term" value="F:oxidoreductase activity"/>
    <property type="evidence" value="ECO:0007669"/>
    <property type="project" value="UniProtKB-KW"/>
</dbReference>
<evidence type="ECO:0000256" key="7">
    <source>
        <dbReference type="ARBA" id="ARBA00023004"/>
    </source>
</evidence>
<dbReference type="RefSeq" id="WP_157540242.1">
    <property type="nucleotide sequence ID" value="NZ_WQLA01000002.1"/>
</dbReference>
<proteinExistence type="inferred from homology"/>
<comment type="similarity">
    <text evidence="9">In the N-terminal section; belongs to the FAD-binding oxidoreductase type 6 family.</text>
</comment>
<keyword evidence="7" id="KW-0408">Iron</keyword>
<protein>
    <submittedName>
        <fullName evidence="12">2Fe-2S iron-sulfur cluster binding domain-containing protein</fullName>
    </submittedName>
</protein>
<dbReference type="PROSITE" id="PS00197">
    <property type="entry name" value="2FE2S_FER_1"/>
    <property type="match status" value="1"/>
</dbReference>
<evidence type="ECO:0000256" key="4">
    <source>
        <dbReference type="ARBA" id="ARBA00022723"/>
    </source>
</evidence>
<dbReference type="Gene3D" id="3.10.20.30">
    <property type="match status" value="1"/>
</dbReference>